<gene>
    <name evidence="2" type="ORF">Scep_017572</name>
</gene>
<feature type="compositionally biased region" description="Basic and acidic residues" evidence="1">
    <location>
        <begin position="189"/>
        <end position="202"/>
    </location>
</feature>
<feature type="compositionally biased region" description="Acidic residues" evidence="1">
    <location>
        <begin position="245"/>
        <end position="255"/>
    </location>
</feature>
<sequence>MAHRGSTPSDSSIENDFRRVEVNRKRSVRPATREEEAKFLLECAERELDDEKYDKLKKLSIGFLFGSVSAADLISQTLDLVEGDEYLFMAFNYFFHGKIDPSLESLRGDVDPIMMLMVKDEGKELIEKIMKHLEGDARKTELFTNALNSNAHGAETLRKFRVIFKNNKDIMKHFDRFPPDPPTYSEQQEESRETLHKDRKSFDPSSQSGSKAEKLLRDSRLMKKGGCSKSTPSSPSTAEPCSVEGTDDEESNEISELDHST</sequence>
<proteinExistence type="predicted"/>
<comment type="caution">
    <text evidence="2">The sequence shown here is derived from an EMBL/GenBank/DDBJ whole genome shotgun (WGS) entry which is preliminary data.</text>
</comment>
<evidence type="ECO:0000313" key="3">
    <source>
        <dbReference type="Proteomes" id="UP001419268"/>
    </source>
</evidence>
<dbReference type="EMBL" id="JBBNAG010000007">
    <property type="protein sequence ID" value="KAK9119479.1"/>
    <property type="molecule type" value="Genomic_DNA"/>
</dbReference>
<evidence type="ECO:0000313" key="2">
    <source>
        <dbReference type="EMBL" id="KAK9119479.1"/>
    </source>
</evidence>
<feature type="compositionally biased region" description="Polar residues" evidence="1">
    <location>
        <begin position="228"/>
        <end position="239"/>
    </location>
</feature>
<name>A0AAP0IPU3_9MAGN</name>
<dbReference type="AlphaFoldDB" id="A0AAP0IPU3"/>
<dbReference type="Proteomes" id="UP001419268">
    <property type="component" value="Unassembled WGS sequence"/>
</dbReference>
<accession>A0AAP0IPU3</accession>
<feature type="compositionally biased region" description="Basic and acidic residues" evidence="1">
    <location>
        <begin position="211"/>
        <end position="221"/>
    </location>
</feature>
<protein>
    <submittedName>
        <fullName evidence="2">Uncharacterized protein</fullName>
    </submittedName>
</protein>
<keyword evidence="3" id="KW-1185">Reference proteome</keyword>
<organism evidence="2 3">
    <name type="scientific">Stephania cephalantha</name>
    <dbReference type="NCBI Taxonomy" id="152367"/>
    <lineage>
        <taxon>Eukaryota</taxon>
        <taxon>Viridiplantae</taxon>
        <taxon>Streptophyta</taxon>
        <taxon>Embryophyta</taxon>
        <taxon>Tracheophyta</taxon>
        <taxon>Spermatophyta</taxon>
        <taxon>Magnoliopsida</taxon>
        <taxon>Ranunculales</taxon>
        <taxon>Menispermaceae</taxon>
        <taxon>Menispermoideae</taxon>
        <taxon>Cissampelideae</taxon>
        <taxon>Stephania</taxon>
    </lineage>
</organism>
<feature type="region of interest" description="Disordered" evidence="1">
    <location>
        <begin position="174"/>
        <end position="261"/>
    </location>
</feature>
<reference evidence="2 3" key="1">
    <citation type="submission" date="2024-01" db="EMBL/GenBank/DDBJ databases">
        <title>Genome assemblies of Stephania.</title>
        <authorList>
            <person name="Yang L."/>
        </authorList>
    </citation>
    <scope>NUCLEOTIDE SEQUENCE [LARGE SCALE GENOMIC DNA]</scope>
    <source>
        <strain evidence="2">JXDWG</strain>
        <tissue evidence="2">Leaf</tissue>
    </source>
</reference>
<evidence type="ECO:0000256" key="1">
    <source>
        <dbReference type="SAM" id="MobiDB-lite"/>
    </source>
</evidence>